<dbReference type="InterPro" id="IPR010622">
    <property type="entry name" value="FAST_Leu-rich"/>
</dbReference>
<dbReference type="OrthoDB" id="6501018at2759"/>
<evidence type="ECO:0000313" key="10">
    <source>
        <dbReference type="Proteomes" id="UP000694545"/>
    </source>
</evidence>
<dbReference type="Pfam" id="PF08373">
    <property type="entry name" value="RAP"/>
    <property type="match status" value="1"/>
</dbReference>
<organism evidence="9 10">
    <name type="scientific">Varanus komodoensis</name>
    <name type="common">Komodo dragon</name>
    <dbReference type="NCBI Taxonomy" id="61221"/>
    <lineage>
        <taxon>Eukaryota</taxon>
        <taxon>Metazoa</taxon>
        <taxon>Chordata</taxon>
        <taxon>Craniata</taxon>
        <taxon>Vertebrata</taxon>
        <taxon>Euteleostomi</taxon>
        <taxon>Lepidosauria</taxon>
        <taxon>Squamata</taxon>
        <taxon>Bifurcata</taxon>
        <taxon>Unidentata</taxon>
        <taxon>Episquamata</taxon>
        <taxon>Toxicofera</taxon>
        <taxon>Anguimorpha</taxon>
        <taxon>Paleoanguimorpha</taxon>
        <taxon>Varanoidea</taxon>
        <taxon>Varanidae</taxon>
        <taxon>Varanus</taxon>
    </lineage>
</organism>
<dbReference type="RefSeq" id="XP_044275447.1">
    <property type="nucleotide sequence ID" value="XM_044419512.1"/>
</dbReference>
<sequence length="631" mass="71596">MAAKLLFRWCPLHRVSPPCVRAARAFSRSKKLSPRMPLLAPLAPLATCSLLRQTDKLCPMEQAVQMPTEHAKLEDLIDTSAAPEDLLHLVDVYSVNTNQAARMVIRLSWIVAEQQLDPGKVVEDARFQQLLQVIHKQVSQVWSRALVNVLKSLYLLGLEQSKLELLSVEQEVRWRIRRLPFQHLVSLADHIVSHAQQGKQSELLGDLLKHLELRWAEIEDTRTVVTLMSKVGPFSPALMERLEDKSLELAEQFTTEDTRRVAMALAFQNRRSIPLLRAISYHLVQKQFSLSPSALLDLTFAFGKLNFHQTQVFQKVASELLPHLPALTPSDVVRCAKSFSYLKWLSVPLFEAFAQYAVDNAERFTPDQLSNIILSFARLNFQPSNTEAFYSTVHRWLDRPLGNLNPHLLVDLVWSWCVLRQAKAAHLRKALAPEFCADFLANHSSQGKSYQLKLLHINATARLECADYGGPFLPPDVLDIKKLLGSRKVTPLQSGLREALRGIAGDEARVRFEVDTSCGWCLDAEMVLNSDNQPLPVADFAAPPLAQAGRSRPRLSQTRRLAFLAWEFPNFSNRSKELLGRFALAQRHIRALGFLIIEVPYYEWMDLKSERQKAAYLRDKMNKAVAAEMAR</sequence>
<dbReference type="Pfam" id="PF08368">
    <property type="entry name" value="FAST_2"/>
    <property type="match status" value="1"/>
</dbReference>
<dbReference type="GeneID" id="123017871"/>
<dbReference type="KEGG" id="vko:123017871"/>
<evidence type="ECO:0000313" key="9">
    <source>
        <dbReference type="Ensembl" id="ENSVKKP00000012560.1"/>
    </source>
</evidence>
<dbReference type="OMA" id="LCILQQA"/>
<dbReference type="SMART" id="SM00952">
    <property type="entry name" value="RAP"/>
    <property type="match status" value="1"/>
</dbReference>
<name>A0A8D2JCA1_VARKO</name>
<dbReference type="Pfam" id="PF06743">
    <property type="entry name" value="FAST_1"/>
    <property type="match status" value="1"/>
</dbReference>
<evidence type="ECO:0000256" key="4">
    <source>
        <dbReference type="ARBA" id="ARBA00038281"/>
    </source>
</evidence>
<dbReference type="CDD" id="cd23739">
    <property type="entry name" value="TBRG4-like_N"/>
    <property type="match status" value="1"/>
</dbReference>
<dbReference type="GO" id="GO:0003723">
    <property type="term" value="F:RNA binding"/>
    <property type="evidence" value="ECO:0007669"/>
    <property type="project" value="TreeGrafter"/>
</dbReference>
<dbReference type="InterPro" id="IPR013584">
    <property type="entry name" value="RAP"/>
</dbReference>
<keyword evidence="2" id="KW-0809">Transit peptide</keyword>
<dbReference type="CTD" id="9238"/>
<dbReference type="GO" id="GO:0035770">
    <property type="term" value="C:ribonucleoprotein granule"/>
    <property type="evidence" value="ECO:0007669"/>
    <property type="project" value="TreeGrafter"/>
</dbReference>
<dbReference type="GO" id="GO:0005759">
    <property type="term" value="C:mitochondrial matrix"/>
    <property type="evidence" value="ECO:0007669"/>
    <property type="project" value="UniProtKB-SubCell"/>
</dbReference>
<keyword evidence="10" id="KW-1185">Reference proteome</keyword>
<protein>
    <recommendedName>
        <fullName evidence="5">FAST kinase domain-containing protein 4</fullName>
    </recommendedName>
    <alternativeName>
        <fullName evidence="7">Protein TBRG4</fullName>
    </alternativeName>
    <alternativeName>
        <fullName evidence="6">Transforming growth factor beta regulator 4</fullName>
    </alternativeName>
</protein>
<evidence type="ECO:0000259" key="8">
    <source>
        <dbReference type="PROSITE" id="PS51286"/>
    </source>
</evidence>
<comment type="subcellular location">
    <subcellularLocation>
        <location evidence="1">Mitochondrion matrix</location>
    </subcellularLocation>
</comment>
<reference evidence="9" key="1">
    <citation type="submission" date="2025-08" db="UniProtKB">
        <authorList>
            <consortium name="Ensembl"/>
        </authorList>
    </citation>
    <scope>IDENTIFICATION</scope>
</reference>
<comment type="similarity">
    <text evidence="4">Belongs to the FAST kinase family.</text>
</comment>
<dbReference type="Proteomes" id="UP000694545">
    <property type="component" value="Unplaced"/>
</dbReference>
<dbReference type="RefSeq" id="XP_044275446.1">
    <property type="nucleotide sequence ID" value="XM_044419511.1"/>
</dbReference>
<evidence type="ECO:0000256" key="5">
    <source>
        <dbReference type="ARBA" id="ARBA00040471"/>
    </source>
</evidence>
<dbReference type="PANTHER" id="PTHR21228">
    <property type="entry name" value="FAST LEU-RICH DOMAIN-CONTAINING"/>
    <property type="match status" value="1"/>
</dbReference>
<evidence type="ECO:0000256" key="1">
    <source>
        <dbReference type="ARBA" id="ARBA00004305"/>
    </source>
</evidence>
<dbReference type="Ensembl" id="ENSVKKT00000012860.1">
    <property type="protein sequence ID" value="ENSVKKP00000012560.1"/>
    <property type="gene ID" value="ENSVKKG00000008733.1"/>
</dbReference>
<feature type="domain" description="RAP" evidence="8">
    <location>
        <begin position="561"/>
        <end position="619"/>
    </location>
</feature>
<dbReference type="GO" id="GO:0044528">
    <property type="term" value="P:regulation of mitochondrial mRNA stability"/>
    <property type="evidence" value="ECO:0007669"/>
    <property type="project" value="InterPro"/>
</dbReference>
<dbReference type="InterPro" id="IPR013579">
    <property type="entry name" value="FAST_2"/>
</dbReference>
<evidence type="ECO:0000256" key="2">
    <source>
        <dbReference type="ARBA" id="ARBA00022946"/>
    </source>
</evidence>
<dbReference type="PROSITE" id="PS51286">
    <property type="entry name" value="RAP"/>
    <property type="match status" value="1"/>
</dbReference>
<dbReference type="GO" id="GO:0000963">
    <property type="term" value="P:mitochondrial RNA processing"/>
    <property type="evidence" value="ECO:0007669"/>
    <property type="project" value="TreeGrafter"/>
</dbReference>
<accession>A0A8D2JCA1</accession>
<evidence type="ECO:0000256" key="3">
    <source>
        <dbReference type="ARBA" id="ARBA00023128"/>
    </source>
</evidence>
<dbReference type="AlphaFoldDB" id="A0A8D2JCA1"/>
<dbReference type="PANTHER" id="PTHR21228:SF59">
    <property type="entry name" value="FAST KINASE DOMAIN-CONTAINING PROTEIN 4"/>
    <property type="match status" value="1"/>
</dbReference>
<evidence type="ECO:0000256" key="6">
    <source>
        <dbReference type="ARBA" id="ARBA00042265"/>
    </source>
</evidence>
<keyword evidence="3" id="KW-0496">Mitochondrion</keyword>
<evidence type="ECO:0000256" key="7">
    <source>
        <dbReference type="ARBA" id="ARBA00043220"/>
    </source>
</evidence>
<dbReference type="InterPro" id="IPR050870">
    <property type="entry name" value="FAST_kinase"/>
</dbReference>
<gene>
    <name evidence="9" type="primary">TBRG4</name>
</gene>
<proteinExistence type="inferred from homology"/>
<reference evidence="9" key="2">
    <citation type="submission" date="2025-09" db="UniProtKB">
        <authorList>
            <consortium name="Ensembl"/>
        </authorList>
    </citation>
    <scope>IDENTIFICATION</scope>
</reference>